<evidence type="ECO:0000256" key="1">
    <source>
        <dbReference type="ARBA" id="ARBA00004604"/>
    </source>
</evidence>
<dbReference type="InterPro" id="IPR033599">
    <property type="entry name" value="TAF1B/Rrn7"/>
</dbReference>
<reference evidence="14" key="1">
    <citation type="submission" date="2014-02" db="EMBL/GenBank/DDBJ databases">
        <authorList>
            <person name="Genoscope - CEA"/>
        </authorList>
    </citation>
    <scope>NUCLEOTIDE SEQUENCE</scope>
    <source>
        <strain evidence="14">LS3</strain>
    </source>
</reference>
<keyword evidence="4" id="KW-0863">Zinc-finger</keyword>
<evidence type="ECO:0000256" key="3">
    <source>
        <dbReference type="ARBA" id="ARBA00022723"/>
    </source>
</evidence>
<accession>A0A060T6W4</accession>
<dbReference type="EMBL" id="HG937693">
    <property type="protein sequence ID" value="CDP34627.1"/>
    <property type="molecule type" value="Genomic_DNA"/>
</dbReference>
<protein>
    <submittedName>
        <fullName evidence="14">ARAD1C16830p</fullName>
    </submittedName>
</protein>
<feature type="region of interest" description="Disordered" evidence="10">
    <location>
        <begin position="577"/>
        <end position="614"/>
    </location>
</feature>
<reference evidence="14" key="2">
    <citation type="submission" date="2014-06" db="EMBL/GenBank/DDBJ databases">
        <title>The complete genome of Blastobotrys (Arxula) adeninivorans LS3 - a yeast of biotechnological interest.</title>
        <authorList>
            <person name="Kunze G."/>
            <person name="Gaillardin C."/>
            <person name="Czernicka M."/>
            <person name="Durrens P."/>
            <person name="Martin T."/>
            <person name="Boer E."/>
            <person name="Gabaldon T."/>
            <person name="Cruz J."/>
            <person name="Talla E."/>
            <person name="Marck C."/>
            <person name="Goffeau A."/>
            <person name="Barbe V."/>
            <person name="Baret P."/>
            <person name="Baronian K."/>
            <person name="Beier S."/>
            <person name="Bleykasten C."/>
            <person name="Bode R."/>
            <person name="Casaregola S."/>
            <person name="Despons L."/>
            <person name="Fairhead C."/>
            <person name="Giersberg M."/>
            <person name="Gierski P."/>
            <person name="Hahnel U."/>
            <person name="Hartmann A."/>
            <person name="Jankowska D."/>
            <person name="Jubin C."/>
            <person name="Jung P."/>
            <person name="Lafontaine I."/>
            <person name="Leh-Louis V."/>
            <person name="Lemaire M."/>
            <person name="Marcet-Houben M."/>
            <person name="Mascher M."/>
            <person name="Morel G."/>
            <person name="Richard G.-F."/>
            <person name="Riechen J."/>
            <person name="Sacerdot C."/>
            <person name="Sarkar A."/>
            <person name="Savel G."/>
            <person name="Schacherer J."/>
            <person name="Sherman D."/>
            <person name="Straub M.-L."/>
            <person name="Stein N."/>
            <person name="Thierry A."/>
            <person name="Trautwein-Schult A."/>
            <person name="Westhof E."/>
            <person name="Worch S."/>
            <person name="Dujon B."/>
            <person name="Souciet J.-L."/>
            <person name="Wincker P."/>
            <person name="Scholz U."/>
            <person name="Neuveglise N."/>
        </authorList>
    </citation>
    <scope>NUCLEOTIDE SEQUENCE</scope>
    <source>
        <strain evidence="14">LS3</strain>
    </source>
</reference>
<dbReference type="PhylomeDB" id="A0A060T6W4"/>
<feature type="domain" description="Rrn7/TAF1B N-terminal cyclin" evidence="12">
    <location>
        <begin position="86"/>
        <end position="232"/>
    </location>
</feature>
<dbReference type="InterPro" id="IPR021752">
    <property type="entry name" value="TF_Rrn7_Zf"/>
</dbReference>
<evidence type="ECO:0000256" key="5">
    <source>
        <dbReference type="ARBA" id="ARBA00022833"/>
    </source>
</evidence>
<dbReference type="PANTHER" id="PTHR31576:SF2">
    <property type="entry name" value="TATA BOX-BINDING PROTEIN-ASSOCIATED FACTOR RNA POLYMERASE I SUBUNIT B"/>
    <property type="match status" value="1"/>
</dbReference>
<keyword evidence="6" id="KW-0805">Transcription regulation</keyword>
<dbReference type="AlphaFoldDB" id="A0A060T6W4"/>
<keyword evidence="3" id="KW-0479">Metal-binding</keyword>
<evidence type="ECO:0000259" key="11">
    <source>
        <dbReference type="Pfam" id="PF11781"/>
    </source>
</evidence>
<dbReference type="GO" id="GO:0001164">
    <property type="term" value="F:RNA polymerase I core promoter sequence-specific DNA binding"/>
    <property type="evidence" value="ECO:0007669"/>
    <property type="project" value="InterPro"/>
</dbReference>
<comment type="subcellular location">
    <subcellularLocation>
        <location evidence="1">Nucleus</location>
        <location evidence="1">Nucleolus</location>
    </subcellularLocation>
</comment>
<keyword evidence="8" id="KW-0804">Transcription</keyword>
<sequence length="614" mass="70112">MSSWTRGPRCGIENCKSRLWRIVNGQRVCQNGHVKEGEVEVGEDEDDFLNSQGRVLNLKKKTRSIYDNKSQQFAGKDANALYLQCVQYILRKQVEWLVESQGLSPQLVRVVRSLWGLYLEDTQFASTVFDNPNDINDDNDNESGNRSGNGNEHDNDNENDNENDDDENDGQDEDGKRPKGKVIVDSKVDIIHTPLLCYLGCVLLRIPVYIYDFNRWIYRYQLPYMKGLLLLPPSMVRHLGSPHHIRLTPRTAPTEDKLHEHLQLLVDHFSRLHGLQFPRPNWRPLIFKVVYDLMLPPEVYYAVDKLLFEEMDMQLDLPKRATSRNLGEQLVAYPEVMIVAAVVLCTKMCFGLDSVNRAAVGPDMKDSPATVAFDVDVWIDLVRKLWIEDESFSEADDRDVLYWDRDKLDRYFAWYEDSFIHPSKKLGTAASESLSLPERRLLSLFPLGRYNDKGQVEQNSTGGGNEKPSVVPRPGIVMELNRFLQSTLHSQWTEGDPTDNDQDSSPGSRYPSFRIESASNPPPVIDTLCRASARLAAASLSTFRSVLFNLEKKTRQTMVVQPRRNELAIQRAKAREAKQAELAERARRAEDAKKEKQAQQAKANMPSQGEPSNE</sequence>
<feature type="compositionally biased region" description="Acidic residues" evidence="10">
    <location>
        <begin position="157"/>
        <end position="172"/>
    </location>
</feature>
<keyword evidence="9" id="KW-0539">Nucleus</keyword>
<evidence type="ECO:0000256" key="10">
    <source>
        <dbReference type="SAM" id="MobiDB-lite"/>
    </source>
</evidence>
<dbReference type="Pfam" id="PF20644">
    <property type="entry name" value="Rrn7_cyclin_N"/>
    <property type="match status" value="1"/>
</dbReference>
<keyword evidence="5" id="KW-0862">Zinc</keyword>
<evidence type="ECO:0000313" key="14">
    <source>
        <dbReference type="EMBL" id="CDP34627.1"/>
    </source>
</evidence>
<keyword evidence="7" id="KW-0238">DNA-binding</keyword>
<evidence type="ECO:0000259" key="13">
    <source>
        <dbReference type="Pfam" id="PF20645"/>
    </source>
</evidence>
<evidence type="ECO:0000256" key="6">
    <source>
        <dbReference type="ARBA" id="ARBA00023015"/>
    </source>
</evidence>
<dbReference type="Pfam" id="PF11781">
    <property type="entry name" value="Zn_ribbon_RRN7"/>
    <property type="match status" value="1"/>
</dbReference>
<evidence type="ECO:0000256" key="4">
    <source>
        <dbReference type="ARBA" id="ARBA00022771"/>
    </source>
</evidence>
<feature type="region of interest" description="Disordered" evidence="10">
    <location>
        <begin position="129"/>
        <end position="179"/>
    </location>
</feature>
<dbReference type="InterPro" id="IPR048540">
    <property type="entry name" value="Rrn7_cyclin_N"/>
</dbReference>
<dbReference type="Pfam" id="PF20645">
    <property type="entry name" value="Rrn7_cyclin_C"/>
    <property type="match status" value="1"/>
</dbReference>
<evidence type="ECO:0000256" key="8">
    <source>
        <dbReference type="ARBA" id="ARBA00023163"/>
    </source>
</evidence>
<dbReference type="InterPro" id="IPR048538">
    <property type="entry name" value="Rrn7_cyclin_C"/>
</dbReference>
<dbReference type="GO" id="GO:0008270">
    <property type="term" value="F:zinc ion binding"/>
    <property type="evidence" value="ECO:0007669"/>
    <property type="project" value="UniProtKB-KW"/>
</dbReference>
<evidence type="ECO:0000256" key="9">
    <source>
        <dbReference type="ARBA" id="ARBA00023242"/>
    </source>
</evidence>
<feature type="region of interest" description="Disordered" evidence="10">
    <location>
        <begin position="491"/>
        <end position="522"/>
    </location>
</feature>
<dbReference type="PANTHER" id="PTHR31576">
    <property type="entry name" value="TATA BOX-BINDING PROTEIN-ASSOCIATED FACTOR RNA POLYMERASE I SUBUNIT B"/>
    <property type="match status" value="1"/>
</dbReference>
<feature type="domain" description="RRN7-type" evidence="11">
    <location>
        <begin position="4"/>
        <end position="37"/>
    </location>
</feature>
<dbReference type="GO" id="GO:0042790">
    <property type="term" value="P:nucleolar large rRNA transcription by RNA polymerase I"/>
    <property type="evidence" value="ECO:0007669"/>
    <property type="project" value="TreeGrafter"/>
</dbReference>
<evidence type="ECO:0000256" key="7">
    <source>
        <dbReference type="ARBA" id="ARBA00023125"/>
    </source>
</evidence>
<feature type="region of interest" description="Disordered" evidence="10">
    <location>
        <begin position="453"/>
        <end position="472"/>
    </location>
</feature>
<organism evidence="14">
    <name type="scientific">Blastobotrys adeninivorans</name>
    <name type="common">Yeast</name>
    <name type="synonym">Arxula adeninivorans</name>
    <dbReference type="NCBI Taxonomy" id="409370"/>
    <lineage>
        <taxon>Eukaryota</taxon>
        <taxon>Fungi</taxon>
        <taxon>Dikarya</taxon>
        <taxon>Ascomycota</taxon>
        <taxon>Saccharomycotina</taxon>
        <taxon>Dipodascomycetes</taxon>
        <taxon>Dipodascales</taxon>
        <taxon>Trichomonascaceae</taxon>
        <taxon>Blastobotrys</taxon>
    </lineage>
</organism>
<feature type="compositionally biased region" description="Basic and acidic residues" evidence="10">
    <location>
        <begin position="577"/>
        <end position="597"/>
    </location>
</feature>
<comment type="similarity">
    <text evidence="2">Belongs to the RRN7/TAF1B family.</text>
</comment>
<gene>
    <name evidence="14" type="ORF">GNLVRS02_ARAD1C16830g</name>
</gene>
<feature type="compositionally biased region" description="Polar residues" evidence="10">
    <location>
        <begin position="605"/>
        <end position="614"/>
    </location>
</feature>
<evidence type="ECO:0000256" key="2">
    <source>
        <dbReference type="ARBA" id="ARBA00006899"/>
    </source>
</evidence>
<feature type="domain" description="Rrn7/TAF1B C-terminal cyclin" evidence="13">
    <location>
        <begin position="253"/>
        <end position="419"/>
    </location>
</feature>
<name>A0A060T6W4_BLAAD</name>
<evidence type="ECO:0000259" key="12">
    <source>
        <dbReference type="Pfam" id="PF20644"/>
    </source>
</evidence>
<dbReference type="GO" id="GO:0070860">
    <property type="term" value="C:RNA polymerase I core factor complex"/>
    <property type="evidence" value="ECO:0007669"/>
    <property type="project" value="InterPro"/>
</dbReference>
<proteinExistence type="inferred from homology"/>